<dbReference type="GO" id="GO:0016746">
    <property type="term" value="F:acyltransferase activity"/>
    <property type="evidence" value="ECO:0007669"/>
    <property type="project" value="UniProtKB-KW"/>
</dbReference>
<keyword evidence="5 7" id="KW-0012">Acyltransferase</keyword>
<name>A0ABV2WSI6_9NOCA</name>
<keyword evidence="8" id="KW-1185">Reference proteome</keyword>
<protein>
    <submittedName>
        <fullName evidence="7">Lysophospholipid acyltransferase family protein</fullName>
    </submittedName>
</protein>
<dbReference type="Pfam" id="PF01553">
    <property type="entry name" value="Acyltransferase"/>
    <property type="match status" value="1"/>
</dbReference>
<feature type="domain" description="Phospholipid/glycerol acyltransferase" evidence="6">
    <location>
        <begin position="111"/>
        <end position="223"/>
    </location>
</feature>
<dbReference type="EMBL" id="JBEYBF010000012">
    <property type="protein sequence ID" value="MEU1953846.1"/>
    <property type="molecule type" value="Genomic_DNA"/>
</dbReference>
<evidence type="ECO:0000313" key="7">
    <source>
        <dbReference type="EMBL" id="MEU1953846.1"/>
    </source>
</evidence>
<dbReference type="CDD" id="cd07989">
    <property type="entry name" value="LPLAT_AGPAT-like"/>
    <property type="match status" value="1"/>
</dbReference>
<organism evidence="7 8">
    <name type="scientific">Nocardia rhamnosiphila</name>
    <dbReference type="NCBI Taxonomy" id="426716"/>
    <lineage>
        <taxon>Bacteria</taxon>
        <taxon>Bacillati</taxon>
        <taxon>Actinomycetota</taxon>
        <taxon>Actinomycetes</taxon>
        <taxon>Mycobacteriales</taxon>
        <taxon>Nocardiaceae</taxon>
        <taxon>Nocardia</taxon>
    </lineage>
</organism>
<evidence type="ECO:0000313" key="8">
    <source>
        <dbReference type="Proteomes" id="UP001550628"/>
    </source>
</evidence>
<gene>
    <name evidence="7" type="ORF">ABZ510_18535</name>
</gene>
<dbReference type="Proteomes" id="UP001550628">
    <property type="component" value="Unassembled WGS sequence"/>
</dbReference>
<keyword evidence="3" id="KW-0808">Transferase</keyword>
<evidence type="ECO:0000256" key="2">
    <source>
        <dbReference type="ARBA" id="ARBA00022516"/>
    </source>
</evidence>
<proteinExistence type="predicted"/>
<keyword evidence="2" id="KW-0444">Lipid biosynthesis</keyword>
<evidence type="ECO:0000256" key="3">
    <source>
        <dbReference type="ARBA" id="ARBA00022679"/>
    </source>
</evidence>
<dbReference type="PANTHER" id="PTHR10434:SF64">
    <property type="entry name" value="1-ACYL-SN-GLYCEROL-3-PHOSPHATE ACYLTRANSFERASE-RELATED"/>
    <property type="match status" value="1"/>
</dbReference>
<evidence type="ECO:0000256" key="4">
    <source>
        <dbReference type="ARBA" id="ARBA00023098"/>
    </source>
</evidence>
<evidence type="ECO:0000256" key="1">
    <source>
        <dbReference type="ARBA" id="ARBA00005189"/>
    </source>
</evidence>
<dbReference type="SUPFAM" id="SSF69593">
    <property type="entry name" value="Glycerol-3-phosphate (1)-acyltransferase"/>
    <property type="match status" value="1"/>
</dbReference>
<accession>A0ABV2WSI6</accession>
<evidence type="ECO:0000256" key="5">
    <source>
        <dbReference type="ARBA" id="ARBA00023315"/>
    </source>
</evidence>
<comment type="pathway">
    <text evidence="1">Lipid metabolism.</text>
</comment>
<dbReference type="RefSeq" id="WP_356959943.1">
    <property type="nucleotide sequence ID" value="NZ_JBEYBD010000039.1"/>
</dbReference>
<dbReference type="InterPro" id="IPR002123">
    <property type="entry name" value="Plipid/glycerol_acylTrfase"/>
</dbReference>
<keyword evidence="4" id="KW-0443">Lipid metabolism</keyword>
<comment type="caution">
    <text evidence="7">The sequence shown here is derived from an EMBL/GenBank/DDBJ whole genome shotgun (WGS) entry which is preliminary data.</text>
</comment>
<dbReference type="SMART" id="SM00563">
    <property type="entry name" value="PlsC"/>
    <property type="match status" value="1"/>
</dbReference>
<sequence>METVAQRVDRAPVQAAAPHAWMPVSPCGTGCVQQRPEIGVARAGLRAAGAVSVLLAYPFVHLVTPPSRRSGVQRRFARTLLRACGIRLRVVDRRTGAAAIGPRYAAPGTGVLVACGHIGWTDIVVLASVQPLAFVARADLIDWPVLGTLARVMRVIPIERERLRRLPEVIERVGHRLAAGERIGFFPEGTTWCGRAYGSLRPALFQAAVDTATPVQPVRLRYLDAHGNRSTVPGFVGDDTLVGSIVRVLRTRNLTAEVVLAPVEQAGADRKELARRCERAVRAEELSDAAHAVLAAAGRQLTKVAVTPV</sequence>
<reference evidence="7 8" key="1">
    <citation type="submission" date="2024-06" db="EMBL/GenBank/DDBJ databases">
        <title>The Natural Products Discovery Center: Release of the First 8490 Sequenced Strains for Exploring Actinobacteria Biosynthetic Diversity.</title>
        <authorList>
            <person name="Kalkreuter E."/>
            <person name="Kautsar S.A."/>
            <person name="Yang D."/>
            <person name="Bader C.D."/>
            <person name="Teijaro C.N."/>
            <person name="Fluegel L."/>
            <person name="Davis C.M."/>
            <person name="Simpson J.R."/>
            <person name="Lauterbach L."/>
            <person name="Steele A.D."/>
            <person name="Gui C."/>
            <person name="Meng S."/>
            <person name="Li G."/>
            <person name="Viehrig K."/>
            <person name="Ye F."/>
            <person name="Su P."/>
            <person name="Kiefer A.F."/>
            <person name="Nichols A."/>
            <person name="Cepeda A.J."/>
            <person name="Yan W."/>
            <person name="Fan B."/>
            <person name="Jiang Y."/>
            <person name="Adhikari A."/>
            <person name="Zheng C.-J."/>
            <person name="Schuster L."/>
            <person name="Cowan T.M."/>
            <person name="Smanski M.J."/>
            <person name="Chevrette M.G."/>
            <person name="De Carvalho L.P.S."/>
            <person name="Shen B."/>
        </authorList>
    </citation>
    <scope>NUCLEOTIDE SEQUENCE [LARGE SCALE GENOMIC DNA]</scope>
    <source>
        <strain evidence="7 8">NPDC019708</strain>
    </source>
</reference>
<evidence type="ECO:0000259" key="6">
    <source>
        <dbReference type="SMART" id="SM00563"/>
    </source>
</evidence>
<dbReference type="PANTHER" id="PTHR10434">
    <property type="entry name" value="1-ACYL-SN-GLYCEROL-3-PHOSPHATE ACYLTRANSFERASE"/>
    <property type="match status" value="1"/>
</dbReference>